<protein>
    <recommendedName>
        <fullName evidence="4">Telomere-binding protein</fullName>
    </recommendedName>
</protein>
<proteinExistence type="predicted"/>
<evidence type="ECO:0000313" key="3">
    <source>
        <dbReference type="Proteomes" id="UP000239290"/>
    </source>
</evidence>
<evidence type="ECO:0008006" key="4">
    <source>
        <dbReference type="Google" id="ProtNLM"/>
    </source>
</evidence>
<name>A0A2S8IG69_RHOOP</name>
<reference evidence="3" key="1">
    <citation type="submission" date="2018-02" db="EMBL/GenBank/DDBJ databases">
        <title>Draft genome sequencing of Rhodococcus opacus KU647198.</title>
        <authorList>
            <person name="Zheng B.-X."/>
        </authorList>
    </citation>
    <scope>NUCLEOTIDE SEQUENCE [LARGE SCALE GENOMIC DNA]</scope>
    <source>
        <strain evidence="3">04-OD7</strain>
    </source>
</reference>
<gene>
    <name evidence="2" type="ORF">C5613_42025</name>
</gene>
<dbReference type="EMBL" id="PUIO01000098">
    <property type="protein sequence ID" value="PQP13751.1"/>
    <property type="molecule type" value="Genomic_DNA"/>
</dbReference>
<organism evidence="2 3">
    <name type="scientific">Rhodococcus opacus</name>
    <name type="common">Nocardia opaca</name>
    <dbReference type="NCBI Taxonomy" id="37919"/>
    <lineage>
        <taxon>Bacteria</taxon>
        <taxon>Bacillati</taxon>
        <taxon>Actinomycetota</taxon>
        <taxon>Actinomycetes</taxon>
        <taxon>Mycobacteriales</taxon>
        <taxon>Nocardiaceae</taxon>
        <taxon>Rhodococcus</taxon>
    </lineage>
</organism>
<dbReference type="Proteomes" id="UP000239290">
    <property type="component" value="Unassembled WGS sequence"/>
</dbReference>
<feature type="region of interest" description="Disordered" evidence="1">
    <location>
        <begin position="104"/>
        <end position="136"/>
    </location>
</feature>
<dbReference type="RefSeq" id="WP_105423769.1">
    <property type="nucleotide sequence ID" value="NZ_PUIO01000098.1"/>
</dbReference>
<sequence>MSGRGEQIPLFALPEAILAASPVSTDGVVPEDDDAVSVDAGVCVAADLAGSEPAVAAHSELSEQADVAAADDAPALPSPEVDSEEMDSAAVDGDDELTEIAPAETATSEAATAEPTTPADALDLPASEIEPTATPRTPVWEALPAGEEADGHALIVTAAGTYTPSGRELTGPVDSVEKLDKLIRWAALTPLGAPAQIWVVGQAACELLGWIIDPGSEDDVDDMEALRNRAAQELTAVLHAALTPLLNAGWELRGDPGHVVHLSRSIGKFTSMVDVVIEPYVWTYWNKDFGWHNRVGDMGILGSPTAGTYLPDDDLPAARELGRRLAWCAKYLGVLPGPTPARTGAAIVDKIKRERTRSGKGIVVTAPGSVPPLDGPPRGDLEPAVGWTRVPEVDDFENVHRLVSIDQRAAYLASAGMLELGYGQPTHLTGQAAATAAMGDKGAPFGLWRITLPPGQALSLPEKLPLPHPHMLADQPVQTWVSTVSLDGLCSPVADGGIGAELDDLDITEAWVYPQQGRALDKWAKILREARKAAVDTDDEATKRFLGTCYKGYIGRMVNPDMWTAKQMQHHHQPLWRASIIAHCRWRGRRVAMRIAREHGRWPVRTVTDSWVYLLADGEDIADASEALGKMSVEKDVVLTDTFLSAFTSAQDVHDVNLAIKAAFADDELSEGDL</sequence>
<feature type="compositionally biased region" description="Low complexity" evidence="1">
    <location>
        <begin position="104"/>
        <end position="121"/>
    </location>
</feature>
<accession>A0A2S8IG69</accession>
<dbReference type="AlphaFoldDB" id="A0A2S8IG69"/>
<evidence type="ECO:0000256" key="1">
    <source>
        <dbReference type="SAM" id="MobiDB-lite"/>
    </source>
</evidence>
<comment type="caution">
    <text evidence="2">The sequence shown here is derived from an EMBL/GenBank/DDBJ whole genome shotgun (WGS) entry which is preliminary data.</text>
</comment>
<evidence type="ECO:0000313" key="2">
    <source>
        <dbReference type="EMBL" id="PQP13751.1"/>
    </source>
</evidence>